<protein>
    <recommendedName>
        <fullName evidence="2">DUF7847 domain-containing protein</fullName>
    </recommendedName>
</protein>
<dbReference type="PANTHER" id="PTHR40076">
    <property type="entry name" value="MEMBRANE PROTEIN-RELATED"/>
    <property type="match status" value="1"/>
</dbReference>
<name>A0A3S9SYX2_9FIRM</name>
<proteinExistence type="predicted"/>
<evidence type="ECO:0000259" key="2">
    <source>
        <dbReference type="Pfam" id="PF25231"/>
    </source>
</evidence>
<gene>
    <name evidence="3" type="ORF">BBF96_08240</name>
</gene>
<dbReference type="Proteomes" id="UP000267250">
    <property type="component" value="Chromosome"/>
</dbReference>
<keyword evidence="4" id="KW-1185">Reference proteome</keyword>
<evidence type="ECO:0000313" key="4">
    <source>
        <dbReference type="Proteomes" id="UP000267250"/>
    </source>
</evidence>
<keyword evidence="1" id="KW-0472">Membrane</keyword>
<dbReference type="InterPro" id="IPR010380">
    <property type="entry name" value="DUF975"/>
</dbReference>
<keyword evidence="1" id="KW-0812">Transmembrane</keyword>
<keyword evidence="1" id="KW-1133">Transmembrane helix</keyword>
<accession>A0A3S9SYX2</accession>
<dbReference type="OrthoDB" id="325567at2"/>
<sequence>MLFVIPGIIWWIKFRFFSYFIVDKGFGPIKALKKSSEITRDVKLDLFLFEVLLRFINVVGALCLVVGLVITVPVTLVANAYVYRELLKQTQVTPDFEISKANEDKLEI</sequence>
<feature type="transmembrane region" description="Helical" evidence="1">
    <location>
        <begin position="55"/>
        <end position="82"/>
    </location>
</feature>
<dbReference type="InterPro" id="IPR057169">
    <property type="entry name" value="DUF7847"/>
</dbReference>
<evidence type="ECO:0000313" key="3">
    <source>
        <dbReference type="EMBL" id="AZR73372.1"/>
    </source>
</evidence>
<dbReference type="Pfam" id="PF25231">
    <property type="entry name" value="DUF7847"/>
    <property type="match status" value="1"/>
</dbReference>
<dbReference type="RefSeq" id="WP_127016708.1">
    <property type="nucleotide sequence ID" value="NZ_CP016379.1"/>
</dbReference>
<dbReference type="PANTHER" id="PTHR40076:SF1">
    <property type="entry name" value="MEMBRANE PROTEIN"/>
    <property type="match status" value="1"/>
</dbReference>
<dbReference type="EMBL" id="CP016379">
    <property type="protein sequence ID" value="AZR73372.1"/>
    <property type="molecule type" value="Genomic_DNA"/>
</dbReference>
<reference evidence="3 4" key="1">
    <citation type="submission" date="2016-07" db="EMBL/GenBank/DDBJ databases">
        <title>Genome and transcriptome analysis of iron-reducing fermentative bacteria Anoxybacter fermentans.</title>
        <authorList>
            <person name="Zeng X."/>
            <person name="Shao Z."/>
        </authorList>
    </citation>
    <scope>NUCLEOTIDE SEQUENCE [LARGE SCALE GENOMIC DNA]</scope>
    <source>
        <strain evidence="3 4">DY22613</strain>
    </source>
</reference>
<dbReference type="KEGG" id="aft:BBF96_08240"/>
<feature type="domain" description="DUF7847" evidence="2">
    <location>
        <begin position="2"/>
        <end position="81"/>
    </location>
</feature>
<evidence type="ECO:0000256" key="1">
    <source>
        <dbReference type="SAM" id="Phobius"/>
    </source>
</evidence>
<organism evidence="3 4">
    <name type="scientific">Anoxybacter fermentans</name>
    <dbReference type="NCBI Taxonomy" id="1323375"/>
    <lineage>
        <taxon>Bacteria</taxon>
        <taxon>Bacillati</taxon>
        <taxon>Bacillota</taxon>
        <taxon>Clostridia</taxon>
        <taxon>Halanaerobiales</taxon>
        <taxon>Anoxybacter</taxon>
    </lineage>
</organism>
<dbReference type="AlphaFoldDB" id="A0A3S9SYX2"/>